<organism evidence="2 3">
    <name type="scientific">Teratosphaeria nubilosa</name>
    <dbReference type="NCBI Taxonomy" id="161662"/>
    <lineage>
        <taxon>Eukaryota</taxon>
        <taxon>Fungi</taxon>
        <taxon>Dikarya</taxon>
        <taxon>Ascomycota</taxon>
        <taxon>Pezizomycotina</taxon>
        <taxon>Dothideomycetes</taxon>
        <taxon>Dothideomycetidae</taxon>
        <taxon>Mycosphaerellales</taxon>
        <taxon>Teratosphaeriaceae</taxon>
        <taxon>Teratosphaeria</taxon>
    </lineage>
</organism>
<feature type="region of interest" description="Disordered" evidence="1">
    <location>
        <begin position="29"/>
        <end position="55"/>
    </location>
</feature>
<proteinExistence type="predicted"/>
<reference evidence="2" key="1">
    <citation type="journal article" date="2020" name="Stud. Mycol.">
        <title>101 Dothideomycetes genomes: a test case for predicting lifestyles and emergence of pathogens.</title>
        <authorList>
            <person name="Haridas S."/>
            <person name="Albert R."/>
            <person name="Binder M."/>
            <person name="Bloem J."/>
            <person name="Labutti K."/>
            <person name="Salamov A."/>
            <person name="Andreopoulos B."/>
            <person name="Baker S."/>
            <person name="Barry K."/>
            <person name="Bills G."/>
            <person name="Bluhm B."/>
            <person name="Cannon C."/>
            <person name="Castanera R."/>
            <person name="Culley D."/>
            <person name="Daum C."/>
            <person name="Ezra D."/>
            <person name="Gonzalez J."/>
            <person name="Henrissat B."/>
            <person name="Kuo A."/>
            <person name="Liang C."/>
            <person name="Lipzen A."/>
            <person name="Lutzoni F."/>
            <person name="Magnuson J."/>
            <person name="Mondo S."/>
            <person name="Nolan M."/>
            <person name="Ohm R."/>
            <person name="Pangilinan J."/>
            <person name="Park H.-J."/>
            <person name="Ramirez L."/>
            <person name="Alfaro M."/>
            <person name="Sun H."/>
            <person name="Tritt A."/>
            <person name="Yoshinaga Y."/>
            <person name="Zwiers L.-H."/>
            <person name="Turgeon B."/>
            <person name="Goodwin S."/>
            <person name="Spatafora J."/>
            <person name="Crous P."/>
            <person name="Grigoriev I."/>
        </authorList>
    </citation>
    <scope>NUCLEOTIDE SEQUENCE</scope>
    <source>
        <strain evidence="2">CBS 116005</strain>
    </source>
</reference>
<evidence type="ECO:0000256" key="1">
    <source>
        <dbReference type="SAM" id="MobiDB-lite"/>
    </source>
</evidence>
<gene>
    <name evidence="2" type="ORF">EJ03DRAFT_323356</name>
</gene>
<protein>
    <submittedName>
        <fullName evidence="2">Uncharacterized protein</fullName>
    </submittedName>
</protein>
<feature type="compositionally biased region" description="Polar residues" evidence="1">
    <location>
        <begin position="29"/>
        <end position="38"/>
    </location>
</feature>
<name>A0A6G1LM79_9PEZI</name>
<sequence length="188" mass="20032">MSLVSVAGLSAASTVFCDLSAGAHKESTKCASDSSSSVARPEIGDPESPEVWPEAASSESSRFAVRALLPGKASCVELVRIVLVAQDMKSLVVPSCEERTGFPGLLPVTYILLALREDRCIVERQMHVIVASDGLASRSQAGGTTHPRRRSCSWARCGGGASLVEIPYIPLPAPWEWWHLPCSPFAPT</sequence>
<dbReference type="Proteomes" id="UP000799436">
    <property type="component" value="Unassembled WGS sequence"/>
</dbReference>
<dbReference type="EMBL" id="ML995809">
    <property type="protein sequence ID" value="KAF2774007.1"/>
    <property type="molecule type" value="Genomic_DNA"/>
</dbReference>
<accession>A0A6G1LM79</accession>
<evidence type="ECO:0000313" key="3">
    <source>
        <dbReference type="Proteomes" id="UP000799436"/>
    </source>
</evidence>
<dbReference type="AlphaFoldDB" id="A0A6G1LM79"/>
<evidence type="ECO:0000313" key="2">
    <source>
        <dbReference type="EMBL" id="KAF2774007.1"/>
    </source>
</evidence>
<keyword evidence="3" id="KW-1185">Reference proteome</keyword>